<keyword evidence="3" id="KW-1185">Reference proteome</keyword>
<feature type="compositionally biased region" description="Low complexity" evidence="1">
    <location>
        <begin position="1"/>
        <end position="12"/>
    </location>
</feature>
<protein>
    <submittedName>
        <fullName evidence="2">Uncharacterized protein</fullName>
    </submittedName>
</protein>
<organism evidence="2 3">
    <name type="scientific">Candolleomyces eurysporus</name>
    <dbReference type="NCBI Taxonomy" id="2828524"/>
    <lineage>
        <taxon>Eukaryota</taxon>
        <taxon>Fungi</taxon>
        <taxon>Dikarya</taxon>
        <taxon>Basidiomycota</taxon>
        <taxon>Agaricomycotina</taxon>
        <taxon>Agaricomycetes</taxon>
        <taxon>Agaricomycetidae</taxon>
        <taxon>Agaricales</taxon>
        <taxon>Agaricineae</taxon>
        <taxon>Psathyrellaceae</taxon>
        <taxon>Candolleomyces</taxon>
    </lineage>
</organism>
<dbReference type="EMBL" id="JANBPK010001058">
    <property type="protein sequence ID" value="KAJ2926485.1"/>
    <property type="molecule type" value="Genomic_DNA"/>
</dbReference>
<evidence type="ECO:0000313" key="3">
    <source>
        <dbReference type="Proteomes" id="UP001140091"/>
    </source>
</evidence>
<comment type="caution">
    <text evidence="2">The sequence shown here is derived from an EMBL/GenBank/DDBJ whole genome shotgun (WGS) entry which is preliminary data.</text>
</comment>
<reference evidence="2" key="1">
    <citation type="submission" date="2022-06" db="EMBL/GenBank/DDBJ databases">
        <title>Genome Sequence of Candolleomyces eurysporus.</title>
        <authorList>
            <person name="Buettner E."/>
        </authorList>
    </citation>
    <scope>NUCLEOTIDE SEQUENCE</scope>
    <source>
        <strain evidence="2">VTCC 930004</strain>
    </source>
</reference>
<gene>
    <name evidence="2" type="ORF">H1R20_g10608</name>
</gene>
<accession>A0A9W8J8S6</accession>
<proteinExistence type="predicted"/>
<dbReference type="Proteomes" id="UP001140091">
    <property type="component" value="Unassembled WGS sequence"/>
</dbReference>
<feature type="compositionally biased region" description="Basic and acidic residues" evidence="1">
    <location>
        <begin position="43"/>
        <end position="58"/>
    </location>
</feature>
<dbReference type="OrthoDB" id="10341047at2759"/>
<evidence type="ECO:0000313" key="2">
    <source>
        <dbReference type="EMBL" id="KAJ2926485.1"/>
    </source>
</evidence>
<feature type="region of interest" description="Disordered" evidence="1">
    <location>
        <begin position="1"/>
        <end position="58"/>
    </location>
</feature>
<name>A0A9W8J8S6_9AGAR</name>
<feature type="non-terminal residue" evidence="2">
    <location>
        <position position="1"/>
    </location>
</feature>
<dbReference type="AlphaFoldDB" id="A0A9W8J8S6"/>
<evidence type="ECO:0000256" key="1">
    <source>
        <dbReference type="SAM" id="MobiDB-lite"/>
    </source>
</evidence>
<sequence length="94" mass="11061">MSSSNSKQSSSQENFDVEGEFENTYTNTTHEQGIYCGTTRNQHPADQREESSSKAQDDAILRFIYENKTYEELKRLRIKMLKLHKKVVEREKEL</sequence>